<dbReference type="PANTHER" id="PTHR11280">
    <property type="entry name" value="GLUCOSAMINE-6-PHOSPHATE ISOMERASE"/>
    <property type="match status" value="1"/>
</dbReference>
<keyword evidence="3" id="KW-1185">Reference proteome</keyword>
<feature type="domain" description="Glucosamine/galactosamine-6-phosphate isomerase" evidence="1">
    <location>
        <begin position="11"/>
        <end position="166"/>
    </location>
</feature>
<evidence type="ECO:0000259" key="1">
    <source>
        <dbReference type="Pfam" id="PF01182"/>
    </source>
</evidence>
<comment type="caution">
    <text evidence="2">The sequence shown here is derived from an EMBL/GenBank/DDBJ whole genome shotgun (WGS) entry which is preliminary data.</text>
</comment>
<dbReference type="Proteomes" id="UP000245880">
    <property type="component" value="Unassembled WGS sequence"/>
</dbReference>
<dbReference type="InterPro" id="IPR004547">
    <property type="entry name" value="Glucosamine6P_isomerase"/>
</dbReference>
<dbReference type="OrthoDB" id="9791139at2"/>
<reference evidence="2 3" key="1">
    <citation type="submission" date="2018-03" db="EMBL/GenBank/DDBJ databases">
        <title>Genomic Encyclopedia of Archaeal and Bacterial Type Strains, Phase II (KMG-II): from individual species to whole genera.</title>
        <authorList>
            <person name="Goeker M."/>
        </authorList>
    </citation>
    <scope>NUCLEOTIDE SEQUENCE [LARGE SCALE GENOMIC DNA]</scope>
    <source>
        <strain evidence="2 3">DSM 100346</strain>
    </source>
</reference>
<gene>
    <name evidence="2" type="ORF">CLV98_1691</name>
</gene>
<dbReference type="GO" id="GO:0005737">
    <property type="term" value="C:cytoplasm"/>
    <property type="evidence" value="ECO:0007669"/>
    <property type="project" value="TreeGrafter"/>
</dbReference>
<dbReference type="InterPro" id="IPR006148">
    <property type="entry name" value="Glc/Gal-6P_isomerase"/>
</dbReference>
<dbReference type="GO" id="GO:0006043">
    <property type="term" value="P:glucosamine catabolic process"/>
    <property type="evidence" value="ECO:0007669"/>
    <property type="project" value="TreeGrafter"/>
</dbReference>
<dbReference type="AlphaFoldDB" id="A0A315ZNP5"/>
<feature type="non-terminal residue" evidence="2">
    <location>
        <position position="1"/>
    </location>
</feature>
<dbReference type="GO" id="GO:0005975">
    <property type="term" value="P:carbohydrate metabolic process"/>
    <property type="evidence" value="ECO:0007669"/>
    <property type="project" value="InterPro"/>
</dbReference>
<dbReference type="Gene3D" id="3.40.50.1360">
    <property type="match status" value="1"/>
</dbReference>
<dbReference type="RefSeq" id="WP_109678537.1">
    <property type="nucleotide sequence ID" value="NZ_QGDT01000069.1"/>
</dbReference>
<dbReference type="GO" id="GO:0004342">
    <property type="term" value="F:glucosamine-6-phosphate deaminase activity"/>
    <property type="evidence" value="ECO:0007669"/>
    <property type="project" value="InterPro"/>
</dbReference>
<accession>A0A315ZNP5</accession>
<dbReference type="SUPFAM" id="SSF100950">
    <property type="entry name" value="NagB/RpiA/CoA transferase-like"/>
    <property type="match status" value="1"/>
</dbReference>
<dbReference type="GO" id="GO:0006046">
    <property type="term" value="P:N-acetylglucosamine catabolic process"/>
    <property type="evidence" value="ECO:0007669"/>
    <property type="project" value="TreeGrafter"/>
</dbReference>
<dbReference type="PANTHER" id="PTHR11280:SF6">
    <property type="entry name" value="GLUCOSAMINE-6-PHOSPHATE ISOMERASE NAGB"/>
    <property type="match status" value="1"/>
</dbReference>
<dbReference type="Pfam" id="PF01182">
    <property type="entry name" value="Glucosamine_iso"/>
    <property type="match status" value="1"/>
</dbReference>
<name>A0A315ZNP5_9BACT</name>
<dbReference type="InterPro" id="IPR037171">
    <property type="entry name" value="NagB/RpiA_transferase-like"/>
</dbReference>
<protein>
    <submittedName>
        <fullName evidence="2">Glucosamine-6-phosphate deaminase</fullName>
    </submittedName>
</protein>
<dbReference type="EMBL" id="QGDT01000069">
    <property type="protein sequence ID" value="PWJ47136.1"/>
    <property type="molecule type" value="Genomic_DNA"/>
</dbReference>
<dbReference type="GO" id="GO:0019262">
    <property type="term" value="P:N-acetylneuraminate catabolic process"/>
    <property type="evidence" value="ECO:0007669"/>
    <property type="project" value="TreeGrafter"/>
</dbReference>
<evidence type="ECO:0000313" key="2">
    <source>
        <dbReference type="EMBL" id="PWJ47136.1"/>
    </source>
</evidence>
<organism evidence="2 3">
    <name type="scientific">Dyadobacter jejuensis</name>
    <dbReference type="NCBI Taxonomy" id="1082580"/>
    <lineage>
        <taxon>Bacteria</taxon>
        <taxon>Pseudomonadati</taxon>
        <taxon>Bacteroidota</taxon>
        <taxon>Cytophagia</taxon>
        <taxon>Cytophagales</taxon>
        <taxon>Spirosomataceae</taxon>
        <taxon>Dyadobacter</taxon>
    </lineage>
</organism>
<evidence type="ECO:0000313" key="3">
    <source>
        <dbReference type="Proteomes" id="UP000245880"/>
    </source>
</evidence>
<sequence>IMFHLDEYIGLPATHPASFKKYIQERYLDQLPPLKAYYLINGENDPQLEINRLNESIAPFEIDLAMVGIGENGHLAFNDPPADFNTEAPYLLVNLDEGCRRQQLGEGWFDSLEEVPSQAISMSVHQILKSRNLICTVPDQRKAAAVKDCLEGPISNLHPASVLQDHPSTVFFFAQEASSLLNRSSE</sequence>
<dbReference type="GO" id="GO:0042802">
    <property type="term" value="F:identical protein binding"/>
    <property type="evidence" value="ECO:0007669"/>
    <property type="project" value="TreeGrafter"/>
</dbReference>
<proteinExistence type="predicted"/>